<dbReference type="GO" id="GO:0042970">
    <property type="term" value="F:homoserine transmembrane transporter activity"/>
    <property type="evidence" value="ECO:0007669"/>
    <property type="project" value="TreeGrafter"/>
</dbReference>
<dbReference type="GO" id="GO:0005886">
    <property type="term" value="C:plasma membrane"/>
    <property type="evidence" value="ECO:0007669"/>
    <property type="project" value="UniProtKB-SubCell"/>
</dbReference>
<name>A0A2G8T8F3_9BURK</name>
<keyword evidence="9" id="KW-1185">Reference proteome</keyword>
<evidence type="ECO:0000256" key="4">
    <source>
        <dbReference type="ARBA" id="ARBA00022692"/>
    </source>
</evidence>
<keyword evidence="5 7" id="KW-1133">Transmembrane helix</keyword>
<evidence type="ECO:0000256" key="7">
    <source>
        <dbReference type="SAM" id="Phobius"/>
    </source>
</evidence>
<dbReference type="PANTHER" id="PTHR30086">
    <property type="entry name" value="ARGININE EXPORTER PROTEIN ARGO"/>
    <property type="match status" value="1"/>
</dbReference>
<comment type="caution">
    <text evidence="8">The sequence shown here is derived from an EMBL/GenBank/DDBJ whole genome shotgun (WGS) entry which is preliminary data.</text>
</comment>
<dbReference type="EMBL" id="PDOC01000029">
    <property type="protein sequence ID" value="PIL42321.1"/>
    <property type="molecule type" value="Genomic_DNA"/>
</dbReference>
<keyword evidence="3" id="KW-1003">Cell membrane</keyword>
<feature type="transmembrane region" description="Helical" evidence="7">
    <location>
        <begin position="6"/>
        <end position="28"/>
    </location>
</feature>
<dbReference type="AlphaFoldDB" id="A0A2G8T8F3"/>
<sequence length="209" mass="22043">MSFAIWLSFLSISLITAFSPGPAILLAMSNASQGAGKAMLSSTGNALGIFLVSGAAMIGLGASLRTSLLLFTVLKIAGALYLIYLGVKQWRGAGKAAPTTSQQPARPTASARQLFREGLLVALTNPKSIIFFTALFPQFIQTNAPIVPQFFVLTFTFVGCSLLSHATFVFIARRASARLTAGKKLRALQRASGALFMSLGVALLAVKRS</sequence>
<comment type="subcellular location">
    <subcellularLocation>
        <location evidence="1">Cell membrane</location>
        <topology evidence="1">Multi-pass membrane protein</topology>
    </subcellularLocation>
</comment>
<evidence type="ECO:0000256" key="2">
    <source>
        <dbReference type="ARBA" id="ARBA00007928"/>
    </source>
</evidence>
<comment type="similarity">
    <text evidence="2">Belongs to the Rht family.</text>
</comment>
<dbReference type="PANTHER" id="PTHR30086:SF14">
    <property type="entry name" value="HOMOSERINE_HOMOSERINE LACTONE EFFLUX PROTEIN"/>
    <property type="match status" value="1"/>
</dbReference>
<organism evidence="8 9">
    <name type="scientific">Massilia eurypsychrophila</name>
    <dbReference type="NCBI Taxonomy" id="1485217"/>
    <lineage>
        <taxon>Bacteria</taxon>
        <taxon>Pseudomonadati</taxon>
        <taxon>Pseudomonadota</taxon>
        <taxon>Betaproteobacteria</taxon>
        <taxon>Burkholderiales</taxon>
        <taxon>Oxalobacteraceae</taxon>
        <taxon>Telluria group</taxon>
        <taxon>Massilia</taxon>
    </lineage>
</organism>
<feature type="transmembrane region" description="Helical" evidence="7">
    <location>
        <begin position="40"/>
        <end position="62"/>
    </location>
</feature>
<proteinExistence type="inferred from homology"/>
<gene>
    <name evidence="8" type="ORF">CR105_24870</name>
</gene>
<evidence type="ECO:0000313" key="8">
    <source>
        <dbReference type="EMBL" id="PIL42321.1"/>
    </source>
</evidence>
<dbReference type="RefSeq" id="WP_099793288.1">
    <property type="nucleotide sequence ID" value="NZ_JBHLYV010000100.1"/>
</dbReference>
<dbReference type="OrthoDB" id="9804822at2"/>
<evidence type="ECO:0000256" key="6">
    <source>
        <dbReference type="ARBA" id="ARBA00023136"/>
    </source>
</evidence>
<dbReference type="Pfam" id="PF01810">
    <property type="entry name" value="LysE"/>
    <property type="match status" value="1"/>
</dbReference>
<evidence type="ECO:0000313" key="9">
    <source>
        <dbReference type="Proteomes" id="UP000230390"/>
    </source>
</evidence>
<feature type="transmembrane region" description="Helical" evidence="7">
    <location>
        <begin position="68"/>
        <end position="87"/>
    </location>
</feature>
<protein>
    <submittedName>
        <fullName evidence="8">Lysine transporter LysE</fullName>
    </submittedName>
</protein>
<dbReference type="PIRSF" id="PIRSF006324">
    <property type="entry name" value="LeuE"/>
    <property type="match status" value="1"/>
</dbReference>
<evidence type="ECO:0000256" key="5">
    <source>
        <dbReference type="ARBA" id="ARBA00022989"/>
    </source>
</evidence>
<dbReference type="Proteomes" id="UP000230390">
    <property type="component" value="Unassembled WGS sequence"/>
</dbReference>
<reference evidence="8 9" key="1">
    <citation type="submission" date="2017-10" db="EMBL/GenBank/DDBJ databases">
        <title>Massilia psychrophilum sp. nov., a novel purple-pigmented bacterium isolated from Tianshan glacier, Xinjiang Municipality, China.</title>
        <authorList>
            <person name="Wang H."/>
        </authorList>
    </citation>
    <scope>NUCLEOTIDE SEQUENCE [LARGE SCALE GENOMIC DNA]</scope>
    <source>
        <strain evidence="8 9">JCM 30074</strain>
    </source>
</reference>
<keyword evidence="6 7" id="KW-0472">Membrane</keyword>
<keyword evidence="4 7" id="KW-0812">Transmembrane</keyword>
<feature type="transmembrane region" description="Helical" evidence="7">
    <location>
        <begin position="146"/>
        <end position="171"/>
    </location>
</feature>
<dbReference type="InterPro" id="IPR001123">
    <property type="entry name" value="LeuE-type"/>
</dbReference>
<evidence type="ECO:0000256" key="3">
    <source>
        <dbReference type="ARBA" id="ARBA00022475"/>
    </source>
</evidence>
<accession>A0A2G8T8F3</accession>
<evidence type="ECO:0000256" key="1">
    <source>
        <dbReference type="ARBA" id="ARBA00004651"/>
    </source>
</evidence>
<feature type="transmembrane region" description="Helical" evidence="7">
    <location>
        <begin position="119"/>
        <end position="140"/>
    </location>
</feature>